<dbReference type="AlphaFoldDB" id="A0A7G6T1L0"/>
<reference evidence="2" key="1">
    <citation type="journal article" date="2020" name="Mol. Plant Microbe">
        <title>Rhizobial microsymbionts of the narrowly endemic Oxytropis species growing in Kamchatka are characterized by significant genetic diversity and possess a set of genes that are associated with T3SS and T6SS secretion systems and can affect the development of symbiosis.</title>
        <authorList>
            <person name="Safronova V."/>
            <person name="Guro P."/>
            <person name="Sazanova A."/>
            <person name="Kuznetsova I."/>
            <person name="Belimov A."/>
            <person name="Yakubov V."/>
            <person name="Chirak E."/>
            <person name="Afonin A."/>
            <person name="Gogolev Y."/>
            <person name="Andronov E."/>
            <person name="Tikhonovich I."/>
        </authorList>
    </citation>
    <scope>NUCLEOTIDE SEQUENCE [LARGE SCALE GENOMIC DNA]</scope>
    <source>
        <strain evidence="2">583</strain>
    </source>
</reference>
<dbReference type="Proteomes" id="UP000515465">
    <property type="component" value="Chromosome"/>
</dbReference>
<dbReference type="RefSeq" id="WP_183459737.1">
    <property type="nucleotide sequence ID" value="NZ_CP050296.1"/>
</dbReference>
<name>A0A7G6T1L0_9HYPH</name>
<gene>
    <name evidence="1" type="ORF">HB778_32185</name>
</gene>
<organism evidence="1 2">
    <name type="scientific">Mesorhizobium huakuii</name>
    <dbReference type="NCBI Taxonomy" id="28104"/>
    <lineage>
        <taxon>Bacteria</taxon>
        <taxon>Pseudomonadati</taxon>
        <taxon>Pseudomonadota</taxon>
        <taxon>Alphaproteobacteria</taxon>
        <taxon>Hyphomicrobiales</taxon>
        <taxon>Phyllobacteriaceae</taxon>
        <taxon>Mesorhizobium</taxon>
    </lineage>
</organism>
<accession>A0A7G6T1L0</accession>
<proteinExistence type="predicted"/>
<protein>
    <submittedName>
        <fullName evidence="1">Uncharacterized protein</fullName>
    </submittedName>
</protein>
<dbReference type="EMBL" id="CP050296">
    <property type="protein sequence ID" value="QND60642.1"/>
    <property type="molecule type" value="Genomic_DNA"/>
</dbReference>
<sequence>MNVANLQLEGLMMAVESINNLLVHKGLLSVDDIDIALRKSQANFTGDERTYEDMPPANRDAICFPIRLLQIANNSLPFSEFAKMVGQTKEPYNDQR</sequence>
<evidence type="ECO:0000313" key="2">
    <source>
        <dbReference type="Proteomes" id="UP000515465"/>
    </source>
</evidence>
<evidence type="ECO:0000313" key="1">
    <source>
        <dbReference type="EMBL" id="QND60642.1"/>
    </source>
</evidence>